<reference evidence="7 8" key="3">
    <citation type="submission" date="2017-07" db="EMBL/GenBank/DDBJ databases">
        <title>Isolation and whole genome analysis of endospore-forming bacteria from heroin.</title>
        <authorList>
            <person name="Kalinowski J."/>
            <person name="Ahrens B."/>
            <person name="Al-Dilaimi A."/>
            <person name="Winkler A."/>
            <person name="Wibberg D."/>
            <person name="Schleenbecker U."/>
            <person name="Ruckert C."/>
            <person name="Wolfel R."/>
            <person name="Grass G."/>
        </authorList>
    </citation>
    <scope>NUCLEOTIDE SEQUENCE [LARGE SCALE GENOMIC DNA]</scope>
    <source>
        <strain evidence="3 7">7509</strain>
        <strain evidence="2 8">7517-1</strain>
    </source>
</reference>
<evidence type="ECO:0000313" key="1">
    <source>
        <dbReference type="EMBL" id="AIF66621.1"/>
    </source>
</evidence>
<evidence type="ECO:0000313" key="3">
    <source>
        <dbReference type="EMBL" id="PAE08683.1"/>
    </source>
</evidence>
<dbReference type="Proteomes" id="UP000216475">
    <property type="component" value="Unassembled WGS sequence"/>
</dbReference>
<proteinExistence type="predicted"/>
<gene>
    <name evidence="2" type="ORF">CHH48_03270</name>
    <name evidence="3" type="ORF">CHI12_04955</name>
    <name evidence="1" type="ORF">GZ22_08230</name>
    <name evidence="4" type="ORF">SAMN04489762_0609</name>
</gene>
<dbReference type="EMBL" id="NPBH01000014">
    <property type="protein sequence ID" value="PAE08683.1"/>
    <property type="molecule type" value="Genomic_DNA"/>
</dbReference>
<dbReference type="EMBL" id="FOCD01000001">
    <property type="protein sequence ID" value="SEM63544.1"/>
    <property type="molecule type" value="Genomic_DNA"/>
</dbReference>
<accession>A0A1H8A0V4</accession>
<dbReference type="Proteomes" id="UP000199735">
    <property type="component" value="Unassembled WGS sequence"/>
</dbReference>
<keyword evidence="8" id="KW-1185">Reference proteome</keyword>
<dbReference type="GeneID" id="34220905"/>
<sequence>MNKQNGVTKEELQLALFQLAGAYRKLDQRLTVQANRSRTTLKQPLIERVLRAESQLDKKHDKWNHEHGKLA</sequence>
<dbReference type="OrthoDB" id="2970565at2"/>
<accession>A0A075LKK8</accession>
<dbReference type="HOGENOM" id="CLU_2738677_0_0_9"/>
<evidence type="ECO:0000313" key="2">
    <source>
        <dbReference type="EMBL" id="PAE01104.1"/>
    </source>
</evidence>
<reference evidence="4 6" key="2">
    <citation type="submission" date="2016-10" db="EMBL/GenBank/DDBJ databases">
        <authorList>
            <person name="Varghese N."/>
            <person name="Submissions S."/>
        </authorList>
    </citation>
    <scope>NUCLEOTIDE SEQUENCE [LARGE SCALE GENOMIC DNA]</scope>
    <source>
        <strain evidence="4 6">DSM 21619</strain>
    </source>
</reference>
<evidence type="ECO:0000313" key="6">
    <source>
        <dbReference type="Proteomes" id="UP000199735"/>
    </source>
</evidence>
<dbReference type="AlphaFoldDB" id="A0A1H8A0V4"/>
<evidence type="ECO:0000313" key="4">
    <source>
        <dbReference type="EMBL" id="SEM63544.1"/>
    </source>
</evidence>
<protein>
    <submittedName>
        <fullName evidence="3">Uncharacterized protein</fullName>
    </submittedName>
</protein>
<dbReference type="KEGG" id="tap:GZ22_08230"/>
<name>A0A1H8A0V4_9BACI</name>
<dbReference type="Proteomes" id="UP000027980">
    <property type="component" value="Chromosome"/>
</dbReference>
<evidence type="ECO:0000313" key="7">
    <source>
        <dbReference type="Proteomes" id="UP000216475"/>
    </source>
</evidence>
<dbReference type="EMBL" id="NPBJ01000004">
    <property type="protein sequence ID" value="PAE01104.1"/>
    <property type="molecule type" value="Genomic_DNA"/>
</dbReference>
<dbReference type="RefSeq" id="WP_038560843.1">
    <property type="nucleotide sequence ID" value="NZ_CP008876.1"/>
</dbReference>
<reference evidence="1 5" key="1">
    <citation type="submission" date="2014-07" db="EMBL/GenBank/DDBJ databases">
        <title>Complete genome sequence of a moderately halophilic bacterium Terribacillus aidingensis MP602, isolated from Cryptomeria fortunei in Tianmu mountain in China.</title>
        <authorList>
            <person name="Wang Y."/>
            <person name="Lu P."/>
            <person name="Zhang L."/>
        </authorList>
    </citation>
    <scope>NUCLEOTIDE SEQUENCE [LARGE SCALE GENOMIC DNA]</scope>
    <source>
        <strain evidence="1 5">MP602</strain>
    </source>
</reference>
<dbReference type="Proteomes" id="UP000216852">
    <property type="component" value="Unassembled WGS sequence"/>
</dbReference>
<evidence type="ECO:0000313" key="5">
    <source>
        <dbReference type="Proteomes" id="UP000027980"/>
    </source>
</evidence>
<evidence type="ECO:0000313" key="8">
    <source>
        <dbReference type="Proteomes" id="UP000216852"/>
    </source>
</evidence>
<organism evidence="3 7">
    <name type="scientific">Terribacillus saccharophilus</name>
    <dbReference type="NCBI Taxonomy" id="361277"/>
    <lineage>
        <taxon>Bacteria</taxon>
        <taxon>Bacillati</taxon>
        <taxon>Bacillota</taxon>
        <taxon>Bacilli</taxon>
        <taxon>Bacillales</taxon>
        <taxon>Bacillaceae</taxon>
        <taxon>Terribacillus</taxon>
    </lineage>
</organism>
<dbReference type="EMBL" id="CP008876">
    <property type="protein sequence ID" value="AIF66621.1"/>
    <property type="molecule type" value="Genomic_DNA"/>
</dbReference>